<evidence type="ECO:0000256" key="6">
    <source>
        <dbReference type="ARBA" id="ARBA00023229"/>
    </source>
</evidence>
<dbReference type="InterPro" id="IPR018294">
    <property type="entry name" value="ISPD_synthase_CS"/>
</dbReference>
<dbReference type="PANTHER" id="PTHR32125:SF4">
    <property type="entry name" value="2-C-METHYL-D-ERYTHRITOL 4-PHOSPHATE CYTIDYLYLTRANSFERASE, CHLOROPLASTIC"/>
    <property type="match status" value="1"/>
</dbReference>
<name>A0A6J6ITW7_9ZZZZ</name>
<dbReference type="GO" id="GO:0019288">
    <property type="term" value="P:isopentenyl diphosphate biosynthetic process, methylerythritol 4-phosphate pathway"/>
    <property type="evidence" value="ECO:0007669"/>
    <property type="project" value="UniProtKB-UniPathway"/>
</dbReference>
<dbReference type="InterPro" id="IPR001228">
    <property type="entry name" value="IspD"/>
</dbReference>
<reference evidence="7" key="1">
    <citation type="submission" date="2020-05" db="EMBL/GenBank/DDBJ databases">
        <authorList>
            <person name="Chiriac C."/>
            <person name="Salcher M."/>
            <person name="Ghai R."/>
            <person name="Kavagutti S V."/>
        </authorList>
    </citation>
    <scope>NUCLEOTIDE SEQUENCE</scope>
</reference>
<dbReference type="NCBIfam" id="TIGR00453">
    <property type="entry name" value="ispD"/>
    <property type="match status" value="1"/>
</dbReference>
<dbReference type="InterPro" id="IPR034683">
    <property type="entry name" value="IspD/TarI"/>
</dbReference>
<evidence type="ECO:0000256" key="5">
    <source>
        <dbReference type="ARBA" id="ARBA00022695"/>
    </source>
</evidence>
<protein>
    <recommendedName>
        <fullName evidence="3">2-C-methyl-D-erythritol 4-phosphate cytidylyltransferase</fullName>
        <ecNumber evidence="3">2.7.7.60</ecNumber>
    </recommendedName>
</protein>
<dbReference type="AlphaFoldDB" id="A0A6J6ITW7"/>
<dbReference type="InterPro" id="IPR029044">
    <property type="entry name" value="Nucleotide-diphossugar_trans"/>
</dbReference>
<gene>
    <name evidence="7" type="ORF">UFOPK1835_02241</name>
</gene>
<sequence length="232" mass="23564">MSSTDVPTDGPVWAIVLAAGSGRRYGPHPKQYEFLGSERVVDRSLAIARAAADHVVVVLGPGEEAEGARLVESGAADVAVEGGEERSDSVRAALGVIDEDAAVIVVHDAARPLATAELHQAVVAVVHGGADAAIPAVPVTDTIKRVTHDEHGDLVASATLDRSELVAVQTPQAFRADALRAAHAHGGSATDDAALVEQAGGRVVIVAGEATNIKITGPMDLAVAIVLLGTLG</sequence>
<comment type="similarity">
    <text evidence="2">Belongs to the IspD/TarI cytidylyltransferase family. IspD subfamily.</text>
</comment>
<dbReference type="Gene3D" id="3.90.550.10">
    <property type="entry name" value="Spore Coat Polysaccharide Biosynthesis Protein SpsA, Chain A"/>
    <property type="match status" value="1"/>
</dbReference>
<comment type="pathway">
    <text evidence="1">Isoprenoid biosynthesis; isopentenyl diphosphate biosynthesis via DXP pathway; isopentenyl diphosphate from 1-deoxy-D-xylulose 5-phosphate: step 2/6.</text>
</comment>
<accession>A0A6J6ITW7</accession>
<dbReference type="SUPFAM" id="SSF53448">
    <property type="entry name" value="Nucleotide-diphospho-sugar transferases"/>
    <property type="match status" value="1"/>
</dbReference>
<dbReference type="PROSITE" id="PS01295">
    <property type="entry name" value="ISPD"/>
    <property type="match status" value="1"/>
</dbReference>
<evidence type="ECO:0000313" key="7">
    <source>
        <dbReference type="EMBL" id="CAB4627884.1"/>
    </source>
</evidence>
<dbReference type="GO" id="GO:0050518">
    <property type="term" value="F:2-C-methyl-D-erythritol 4-phosphate cytidylyltransferase activity"/>
    <property type="evidence" value="ECO:0007669"/>
    <property type="project" value="UniProtKB-EC"/>
</dbReference>
<dbReference type="UniPathway" id="UPA00056">
    <property type="reaction ID" value="UER00093"/>
</dbReference>
<dbReference type="HAMAP" id="MF_00108">
    <property type="entry name" value="IspD"/>
    <property type="match status" value="1"/>
</dbReference>
<keyword evidence="6" id="KW-0414">Isoprene biosynthesis</keyword>
<dbReference type="CDD" id="cd02516">
    <property type="entry name" value="CDP-ME_synthetase"/>
    <property type="match status" value="1"/>
</dbReference>
<dbReference type="Pfam" id="PF01128">
    <property type="entry name" value="IspD"/>
    <property type="match status" value="1"/>
</dbReference>
<dbReference type="EC" id="2.7.7.60" evidence="3"/>
<evidence type="ECO:0000256" key="2">
    <source>
        <dbReference type="ARBA" id="ARBA00009789"/>
    </source>
</evidence>
<dbReference type="EMBL" id="CAEZUP010000171">
    <property type="protein sequence ID" value="CAB4627884.1"/>
    <property type="molecule type" value="Genomic_DNA"/>
</dbReference>
<evidence type="ECO:0000256" key="3">
    <source>
        <dbReference type="ARBA" id="ARBA00012526"/>
    </source>
</evidence>
<organism evidence="7">
    <name type="scientific">freshwater metagenome</name>
    <dbReference type="NCBI Taxonomy" id="449393"/>
    <lineage>
        <taxon>unclassified sequences</taxon>
        <taxon>metagenomes</taxon>
        <taxon>ecological metagenomes</taxon>
    </lineage>
</organism>
<dbReference type="FunFam" id="3.90.550.10:FF:000003">
    <property type="entry name" value="2-C-methyl-D-erythritol 4-phosphate cytidylyltransferase"/>
    <property type="match status" value="1"/>
</dbReference>
<proteinExistence type="inferred from homology"/>
<evidence type="ECO:0000256" key="1">
    <source>
        <dbReference type="ARBA" id="ARBA00004787"/>
    </source>
</evidence>
<dbReference type="InterPro" id="IPR050088">
    <property type="entry name" value="IspD/TarI_cytidylyltransf_bact"/>
</dbReference>
<dbReference type="PANTHER" id="PTHR32125">
    <property type="entry name" value="2-C-METHYL-D-ERYTHRITOL 4-PHOSPHATE CYTIDYLYLTRANSFERASE, CHLOROPLASTIC"/>
    <property type="match status" value="1"/>
</dbReference>
<keyword evidence="4" id="KW-0808">Transferase</keyword>
<evidence type="ECO:0000256" key="4">
    <source>
        <dbReference type="ARBA" id="ARBA00022679"/>
    </source>
</evidence>
<keyword evidence="5" id="KW-0548">Nucleotidyltransferase</keyword>